<organism evidence="2 3">
    <name type="scientific">Hymenobacter armeniacus</name>
    <dbReference type="NCBI Taxonomy" id="2771358"/>
    <lineage>
        <taxon>Bacteria</taxon>
        <taxon>Pseudomonadati</taxon>
        <taxon>Bacteroidota</taxon>
        <taxon>Cytophagia</taxon>
        <taxon>Cytophagales</taxon>
        <taxon>Hymenobacteraceae</taxon>
        <taxon>Hymenobacter</taxon>
    </lineage>
</organism>
<evidence type="ECO:0000313" key="2">
    <source>
        <dbReference type="EMBL" id="MBD2721007.1"/>
    </source>
</evidence>
<feature type="chain" id="PRO_5046501071" description="DUF4412 domain-containing protein" evidence="1">
    <location>
        <begin position="19"/>
        <end position="204"/>
    </location>
</feature>
<dbReference type="RefSeq" id="WP_190922271.1">
    <property type="nucleotide sequence ID" value="NZ_JACXAC010000001.1"/>
</dbReference>
<dbReference type="Proteomes" id="UP000606003">
    <property type="component" value="Unassembled WGS sequence"/>
</dbReference>
<reference evidence="2 3" key="1">
    <citation type="submission" date="2020-09" db="EMBL/GenBank/DDBJ databases">
        <authorList>
            <person name="Kim M.K."/>
        </authorList>
    </citation>
    <scope>NUCLEOTIDE SEQUENCE [LARGE SCALE GENOMIC DNA]</scope>
    <source>
        <strain evidence="2 3">BT189</strain>
    </source>
</reference>
<name>A0ABR8JR19_9BACT</name>
<proteinExistence type="predicted"/>
<gene>
    <name evidence="2" type="ORF">IC234_02635</name>
</gene>
<keyword evidence="3" id="KW-1185">Reference proteome</keyword>
<evidence type="ECO:0000313" key="3">
    <source>
        <dbReference type="Proteomes" id="UP000606003"/>
    </source>
</evidence>
<feature type="signal peptide" evidence="1">
    <location>
        <begin position="1"/>
        <end position="18"/>
    </location>
</feature>
<protein>
    <recommendedName>
        <fullName evidence="4">DUF4412 domain-containing protein</fullName>
    </recommendedName>
</protein>
<accession>A0ABR8JR19</accession>
<evidence type="ECO:0008006" key="4">
    <source>
        <dbReference type="Google" id="ProtNLM"/>
    </source>
</evidence>
<comment type="caution">
    <text evidence="2">The sequence shown here is derived from an EMBL/GenBank/DDBJ whole genome shotgun (WGS) entry which is preliminary data.</text>
</comment>
<sequence>MNKLLLGCGLLLCSFTVAPDGPWFSGKIVYKNSFATLTGQDITDKIAPVMGSQNLYYINGENYKSYTEKKQLLELYTAKTNEMQYFINGQKSVIDAAANAPAAVVKPLTEKATIAGYACQSLQIDADGNTTVYYYSPKLRVNPELYSKHLAGNWYAFLKASKGALPLKFTMTDRKQGFVMNCEATSIEAMALPLSEFTPEAPAR</sequence>
<keyword evidence="1" id="KW-0732">Signal</keyword>
<dbReference type="EMBL" id="JACXAC010000001">
    <property type="protein sequence ID" value="MBD2721007.1"/>
    <property type="molecule type" value="Genomic_DNA"/>
</dbReference>
<evidence type="ECO:0000256" key="1">
    <source>
        <dbReference type="SAM" id="SignalP"/>
    </source>
</evidence>